<organism evidence="1 2">
    <name type="scientific">Cyclonatronum proteinivorum</name>
    <dbReference type="NCBI Taxonomy" id="1457365"/>
    <lineage>
        <taxon>Bacteria</taxon>
        <taxon>Pseudomonadati</taxon>
        <taxon>Balneolota</taxon>
        <taxon>Balneolia</taxon>
        <taxon>Balneolales</taxon>
        <taxon>Cyclonatronaceae</taxon>
        <taxon>Cyclonatronum</taxon>
    </lineage>
</organism>
<dbReference type="AlphaFoldDB" id="A0A345UPE2"/>
<evidence type="ECO:0000313" key="1">
    <source>
        <dbReference type="EMBL" id="AXJ02344.1"/>
    </source>
</evidence>
<accession>A0A345UPE2</accession>
<sequence length="46" mass="5445">MEGLRPEWLFNHLLSYTQYSPQNHIRKELSIYAMLGYALSSEIDTQ</sequence>
<dbReference type="Proteomes" id="UP000254808">
    <property type="component" value="Chromosome"/>
</dbReference>
<gene>
    <name evidence="1" type="ORF">CYPRO_3109</name>
</gene>
<keyword evidence="2" id="KW-1185">Reference proteome</keyword>
<dbReference type="KEGG" id="cprv:CYPRO_3109"/>
<name>A0A345UPE2_9BACT</name>
<reference evidence="1 2" key="1">
    <citation type="submission" date="2018-03" db="EMBL/GenBank/DDBJ databases">
        <title>Phenotypic and genomic properties of Cyclonatronum proteinivorum gen. nov., sp. nov., a haloalkaliphilic bacteroidete from soda lakes possessing Na+-translocating rhodopsin.</title>
        <authorList>
            <person name="Toshchakov S.V."/>
            <person name="Korzhenkov A."/>
            <person name="Samarov N.I."/>
            <person name="Kublanov I.V."/>
            <person name="Muntyan M.S."/>
            <person name="Sorokin D.Y."/>
        </authorList>
    </citation>
    <scope>NUCLEOTIDE SEQUENCE [LARGE SCALE GENOMIC DNA]</scope>
    <source>
        <strain evidence="1 2">Omega</strain>
    </source>
</reference>
<dbReference type="EMBL" id="CP027806">
    <property type="protein sequence ID" value="AXJ02344.1"/>
    <property type="molecule type" value="Genomic_DNA"/>
</dbReference>
<proteinExistence type="predicted"/>
<evidence type="ECO:0000313" key="2">
    <source>
        <dbReference type="Proteomes" id="UP000254808"/>
    </source>
</evidence>
<protein>
    <submittedName>
        <fullName evidence="1">Uncharacterized protein</fullName>
    </submittedName>
</protein>